<organism evidence="1 2">
    <name type="scientific">Imshaugia aleurites</name>
    <dbReference type="NCBI Taxonomy" id="172621"/>
    <lineage>
        <taxon>Eukaryota</taxon>
        <taxon>Fungi</taxon>
        <taxon>Dikarya</taxon>
        <taxon>Ascomycota</taxon>
        <taxon>Pezizomycotina</taxon>
        <taxon>Lecanoromycetes</taxon>
        <taxon>OSLEUM clade</taxon>
        <taxon>Lecanoromycetidae</taxon>
        <taxon>Lecanorales</taxon>
        <taxon>Lecanorineae</taxon>
        <taxon>Parmeliaceae</taxon>
        <taxon>Imshaugia</taxon>
    </lineage>
</organism>
<keyword evidence="2" id="KW-1185">Reference proteome</keyword>
<comment type="caution">
    <text evidence="1">The sequence shown here is derived from an EMBL/GenBank/DDBJ whole genome shotgun (WGS) entry which is preliminary data.</text>
</comment>
<dbReference type="Proteomes" id="UP000664534">
    <property type="component" value="Unassembled WGS sequence"/>
</dbReference>
<gene>
    <name evidence="1" type="ORF">IMSHALPRED_000183</name>
</gene>
<proteinExistence type="predicted"/>
<sequence>MRRRISPTAFIDALAAVQASQLKERGPDRKQVLTFLRKYEIKRHRNIDLKGQHFSLDTAVSLCQLYRYLQGFIGDLSSRSNFYLQRCGEGLLRSLPWAGLIGSDPLKNAGGESSVDRDPRYALSHVEEGRLQRAFYRHELYTQIFSSDMEYKGEKLWELPSDTCFFLRRYQHFEIEELICVETYLWSRLSSTFDQIEPNFVGIQLPEPPLDDSDIPRVQSYSRSVALREAKFTIHSLYADYLLSLSLPFLYHALQLDRLNMQRKMSTHIYYDGQKRSLSTASKWLEEKISHEERNAMTAELYPRIKR</sequence>
<reference evidence="1" key="1">
    <citation type="submission" date="2021-03" db="EMBL/GenBank/DDBJ databases">
        <authorList>
            <person name="Tagirdzhanova G."/>
        </authorList>
    </citation>
    <scope>NUCLEOTIDE SEQUENCE</scope>
</reference>
<evidence type="ECO:0000313" key="1">
    <source>
        <dbReference type="EMBL" id="CAF9904818.1"/>
    </source>
</evidence>
<protein>
    <submittedName>
        <fullName evidence="1">Uncharacterized protein</fullName>
    </submittedName>
</protein>
<evidence type="ECO:0000313" key="2">
    <source>
        <dbReference type="Proteomes" id="UP000664534"/>
    </source>
</evidence>
<dbReference type="AlphaFoldDB" id="A0A8H3EGH6"/>
<accession>A0A8H3EGH6</accession>
<dbReference type="EMBL" id="CAJPDT010000001">
    <property type="protein sequence ID" value="CAF9904818.1"/>
    <property type="molecule type" value="Genomic_DNA"/>
</dbReference>
<dbReference type="OrthoDB" id="5304511at2759"/>
<name>A0A8H3EGH6_9LECA</name>